<dbReference type="InterPro" id="IPR047729">
    <property type="entry name" value="Sce7726-like"/>
</dbReference>
<reference evidence="1" key="1">
    <citation type="submission" date="2019-08" db="EMBL/GenBank/DDBJ databases">
        <authorList>
            <person name="Kucharzyk K."/>
            <person name="Murdoch R.W."/>
            <person name="Higgins S."/>
            <person name="Loffler F."/>
        </authorList>
    </citation>
    <scope>NUCLEOTIDE SEQUENCE</scope>
</reference>
<accession>A0A644Y2R0</accession>
<organism evidence="1">
    <name type="scientific">bioreactor metagenome</name>
    <dbReference type="NCBI Taxonomy" id="1076179"/>
    <lineage>
        <taxon>unclassified sequences</taxon>
        <taxon>metagenomes</taxon>
        <taxon>ecological metagenomes</taxon>
    </lineage>
</organism>
<protein>
    <recommendedName>
        <fullName evidence="2">Sce7726 family protein</fullName>
    </recommendedName>
</protein>
<name>A0A644Y2R0_9ZZZZ</name>
<dbReference type="AlphaFoldDB" id="A0A644Y2R0"/>
<evidence type="ECO:0008006" key="2">
    <source>
        <dbReference type="Google" id="ProtNLM"/>
    </source>
</evidence>
<comment type="caution">
    <text evidence="1">The sequence shown here is derived from an EMBL/GenBank/DDBJ whole genome shotgun (WGS) entry which is preliminary data.</text>
</comment>
<proteinExistence type="predicted"/>
<gene>
    <name evidence="1" type="ORF">SDC9_66864</name>
</gene>
<sequence length="188" mass="22234">MHIMKDMDIRKPLIEKIVSLNEGHDYRIIPEMAICDGLSRVDIAVANGNLYGYEIKSDADTLDRLPLQQEFYNKTFDKVFIVVGEKYQPVIEEFIPDWWGVYIAYYDKNRNVVFKQKKRGRRNTAVCAESLLELLWREEIELLLKEHGLKGLSGKNRRILRQMAIESLPLQVIKDYTRETLKKRTDWR</sequence>
<dbReference type="EMBL" id="VSSQ01003380">
    <property type="protein sequence ID" value="MPM20434.1"/>
    <property type="molecule type" value="Genomic_DNA"/>
</dbReference>
<evidence type="ECO:0000313" key="1">
    <source>
        <dbReference type="EMBL" id="MPM20434.1"/>
    </source>
</evidence>
<dbReference type="NCBIfam" id="NF033832">
    <property type="entry name" value="sce7726_fam"/>
    <property type="match status" value="1"/>
</dbReference>